<dbReference type="SUPFAM" id="SSF143011">
    <property type="entry name" value="RelE-like"/>
    <property type="match status" value="1"/>
</dbReference>
<dbReference type="RefSeq" id="WP_132318197.1">
    <property type="nucleotide sequence ID" value="NZ_SLZT01000007.1"/>
</dbReference>
<keyword evidence="2" id="KW-1185">Reference proteome</keyword>
<dbReference type="Proteomes" id="UP000192907">
    <property type="component" value="Unassembled WGS sequence"/>
</dbReference>
<dbReference type="STRING" id="1513793.SAMN06296036_107244"/>
<dbReference type="Gene3D" id="3.30.2310.20">
    <property type="entry name" value="RelE-like"/>
    <property type="match status" value="1"/>
</dbReference>
<dbReference type="PANTHER" id="PTHR40266:SF2">
    <property type="entry name" value="TOXIN HIGB-1"/>
    <property type="match status" value="1"/>
</dbReference>
<sequence length="80" mass="9045">MSGCLRQLGWQAVNNVAARKLDMIDAAALLTDLKVPPCNKLEALKGDLKGYHSIIINDQWRVAFKWLNNGAYEIKICDYH</sequence>
<accession>A0A1Y6BXB8</accession>
<dbReference type="OrthoDB" id="9801102at2"/>
<evidence type="ECO:0000313" key="2">
    <source>
        <dbReference type="Proteomes" id="UP000192907"/>
    </source>
</evidence>
<organism evidence="1 2">
    <name type="scientific">Pseudobacteriovorax antillogorgiicola</name>
    <dbReference type="NCBI Taxonomy" id="1513793"/>
    <lineage>
        <taxon>Bacteria</taxon>
        <taxon>Pseudomonadati</taxon>
        <taxon>Bdellovibrionota</taxon>
        <taxon>Oligoflexia</taxon>
        <taxon>Oligoflexales</taxon>
        <taxon>Pseudobacteriovoracaceae</taxon>
        <taxon>Pseudobacteriovorax</taxon>
    </lineage>
</organism>
<dbReference type="InterPro" id="IPR007711">
    <property type="entry name" value="HigB-1"/>
</dbReference>
<dbReference type="AlphaFoldDB" id="A0A1Y6BXB8"/>
<gene>
    <name evidence="1" type="ORF">SAMN06296036_107244</name>
</gene>
<proteinExistence type="predicted"/>
<protein>
    <submittedName>
        <fullName evidence="1">Proteic killer suppression protein</fullName>
    </submittedName>
</protein>
<reference evidence="2" key="1">
    <citation type="submission" date="2017-04" db="EMBL/GenBank/DDBJ databases">
        <authorList>
            <person name="Varghese N."/>
            <person name="Submissions S."/>
        </authorList>
    </citation>
    <scope>NUCLEOTIDE SEQUENCE [LARGE SCALE GENOMIC DNA]</scope>
    <source>
        <strain evidence="2">RKEM611</strain>
    </source>
</reference>
<dbReference type="InterPro" id="IPR035093">
    <property type="entry name" value="RelE/ParE_toxin_dom_sf"/>
</dbReference>
<name>A0A1Y6BXB8_9BACT</name>
<dbReference type="Pfam" id="PF05015">
    <property type="entry name" value="HigB-like_toxin"/>
    <property type="match status" value="1"/>
</dbReference>
<dbReference type="EMBL" id="FWZT01000007">
    <property type="protein sequence ID" value="SMF22851.1"/>
    <property type="molecule type" value="Genomic_DNA"/>
</dbReference>
<dbReference type="PANTHER" id="PTHR40266">
    <property type="entry name" value="TOXIN HIGB-1"/>
    <property type="match status" value="1"/>
</dbReference>
<evidence type="ECO:0000313" key="1">
    <source>
        <dbReference type="EMBL" id="SMF22851.1"/>
    </source>
</evidence>